<keyword evidence="10 12" id="KW-0472">Membrane</keyword>
<evidence type="ECO:0000313" key="15">
    <source>
        <dbReference type="EMBL" id="KZS14685.1"/>
    </source>
</evidence>
<evidence type="ECO:0000256" key="9">
    <source>
        <dbReference type="ARBA" id="ARBA00023034"/>
    </source>
</evidence>
<dbReference type="Gene3D" id="3.40.50.11660">
    <property type="entry name" value="Glycosyl transferase family 10, C-terminal domain"/>
    <property type="match status" value="1"/>
</dbReference>
<evidence type="ECO:0000256" key="3">
    <source>
        <dbReference type="ARBA" id="ARBA00008919"/>
    </source>
</evidence>
<accession>A0A0N8DSS1</accession>
<organism evidence="15 16">
    <name type="scientific">Daphnia magna</name>
    <dbReference type="NCBI Taxonomy" id="35525"/>
    <lineage>
        <taxon>Eukaryota</taxon>
        <taxon>Metazoa</taxon>
        <taxon>Ecdysozoa</taxon>
        <taxon>Arthropoda</taxon>
        <taxon>Crustacea</taxon>
        <taxon>Branchiopoda</taxon>
        <taxon>Diplostraca</taxon>
        <taxon>Cladocera</taxon>
        <taxon>Anomopoda</taxon>
        <taxon>Daphniidae</taxon>
        <taxon>Daphnia</taxon>
    </lineage>
</organism>
<dbReference type="EC" id="2.4.1.-" evidence="12"/>
<gene>
    <name evidence="15" type="ORF">APZ42_020027</name>
</gene>
<dbReference type="Pfam" id="PF00852">
    <property type="entry name" value="Glyco_transf_10"/>
    <property type="match status" value="1"/>
</dbReference>
<keyword evidence="9 12" id="KW-0333">Golgi apparatus</keyword>
<keyword evidence="6 12" id="KW-0812">Transmembrane</keyword>
<dbReference type="UniPathway" id="UPA00378"/>
<dbReference type="STRING" id="35525.A0A0N8DSS1"/>
<comment type="similarity">
    <text evidence="3 12">Belongs to the glycosyltransferase 10 family.</text>
</comment>
<evidence type="ECO:0000256" key="10">
    <source>
        <dbReference type="ARBA" id="ARBA00023136"/>
    </source>
</evidence>
<feature type="domain" description="Fucosyltransferase C-terminal" evidence="13">
    <location>
        <begin position="205"/>
        <end position="380"/>
    </location>
</feature>
<dbReference type="PANTHER" id="PTHR48438:SF1">
    <property type="entry name" value="ALPHA-(1,3)-FUCOSYLTRANSFERASE C-RELATED"/>
    <property type="match status" value="1"/>
</dbReference>
<proteinExistence type="inferred from homology"/>
<evidence type="ECO:0000259" key="13">
    <source>
        <dbReference type="Pfam" id="PF00852"/>
    </source>
</evidence>
<dbReference type="InterPro" id="IPR001503">
    <property type="entry name" value="Glyco_trans_10"/>
</dbReference>
<comment type="pathway">
    <text evidence="2">Protein modification; protein glycosylation.</text>
</comment>
<evidence type="ECO:0000256" key="12">
    <source>
        <dbReference type="RuleBase" id="RU003832"/>
    </source>
</evidence>
<evidence type="ECO:0000256" key="8">
    <source>
        <dbReference type="ARBA" id="ARBA00022989"/>
    </source>
</evidence>
<dbReference type="GO" id="GO:0008417">
    <property type="term" value="F:fucosyltransferase activity"/>
    <property type="evidence" value="ECO:0007669"/>
    <property type="project" value="InterPro"/>
</dbReference>
<keyword evidence="8 12" id="KW-1133">Transmembrane helix</keyword>
<keyword evidence="7" id="KW-0735">Signal-anchor</keyword>
<dbReference type="InterPro" id="IPR055270">
    <property type="entry name" value="Glyco_tran_10_C"/>
</dbReference>
<evidence type="ECO:0000256" key="7">
    <source>
        <dbReference type="ARBA" id="ARBA00022968"/>
    </source>
</evidence>
<comment type="caution">
    <text evidence="15">The sequence shown here is derived from an EMBL/GenBank/DDBJ whole genome shotgun (WGS) entry which is preliminary data.</text>
</comment>
<dbReference type="Proteomes" id="UP000076858">
    <property type="component" value="Unassembled WGS sequence"/>
</dbReference>
<dbReference type="EMBL" id="LRGB01000944">
    <property type="protein sequence ID" value="KZS14685.1"/>
    <property type="molecule type" value="Genomic_DNA"/>
</dbReference>
<name>A0A0N8DSS1_9CRUS</name>
<dbReference type="GO" id="GO:0032580">
    <property type="term" value="C:Golgi cisterna membrane"/>
    <property type="evidence" value="ECO:0007669"/>
    <property type="project" value="UniProtKB-SubCell"/>
</dbReference>
<keyword evidence="16" id="KW-1185">Reference proteome</keyword>
<dbReference type="AlphaFoldDB" id="A0A0N8DSS1"/>
<dbReference type="Pfam" id="PF17039">
    <property type="entry name" value="Glyco_tran_10_N"/>
    <property type="match status" value="1"/>
</dbReference>
<evidence type="ECO:0000313" key="16">
    <source>
        <dbReference type="Proteomes" id="UP000076858"/>
    </source>
</evidence>
<evidence type="ECO:0000259" key="14">
    <source>
        <dbReference type="Pfam" id="PF17039"/>
    </source>
</evidence>
<keyword evidence="4 12" id="KW-0328">Glycosyltransferase</keyword>
<keyword evidence="11" id="KW-0325">Glycoprotein</keyword>
<evidence type="ECO:0000256" key="11">
    <source>
        <dbReference type="ARBA" id="ARBA00023180"/>
    </source>
</evidence>
<keyword evidence="5 12" id="KW-0808">Transferase</keyword>
<dbReference type="InterPro" id="IPR038577">
    <property type="entry name" value="GT10-like_C_sf"/>
</dbReference>
<evidence type="ECO:0000256" key="6">
    <source>
        <dbReference type="ARBA" id="ARBA00022692"/>
    </source>
</evidence>
<dbReference type="InterPro" id="IPR031481">
    <property type="entry name" value="Glyco_tran_10_N"/>
</dbReference>
<evidence type="ECO:0000256" key="5">
    <source>
        <dbReference type="ARBA" id="ARBA00022679"/>
    </source>
</evidence>
<sequence>MLKKFFFYTVAFGFIGASVLYCCVYFSRHYNFQQEPVKNFSIQTHLNNHKSAAELQLDTSDDLWHSSDSGRKTILLWLPVSYIWSIQMSLKSCSIDTCRFTTDHRQLNKSGAVIFHFRNSHPMDRLPTYRRPEQYYVYLNFESAIRSKNHFPWGKIPRHFFNLTATYRLDSDLNEKTFGGYQFEPKEKLEIKDVDLTNYYGINIKSKTKIAAWFVSNCKTSINREGYVRELQKHIPVDVFGKCLDNRKSCPREVQGQCDKMLERDYLFYLSFENSFCPDYVTEKFHRAFETGTVPVVFGGANYSLFAPPHSFINARDFGTPKLLADYLRKLSKNSDLYSRYFDWRRTFSLQNNPGWPCRLCKILNDSGRISKSYEDIEDWFFNKLPCENYKWSNQTAK</sequence>
<evidence type="ECO:0000256" key="1">
    <source>
        <dbReference type="ARBA" id="ARBA00004447"/>
    </source>
</evidence>
<dbReference type="SUPFAM" id="SSF53756">
    <property type="entry name" value="UDP-Glycosyltransferase/glycogen phosphorylase"/>
    <property type="match status" value="1"/>
</dbReference>
<dbReference type="FunFam" id="3.40.50.11660:FF:000019">
    <property type="entry name" value="Uncharacterized protein"/>
    <property type="match status" value="1"/>
</dbReference>
<evidence type="ECO:0000256" key="4">
    <source>
        <dbReference type="ARBA" id="ARBA00022676"/>
    </source>
</evidence>
<feature type="transmembrane region" description="Helical" evidence="12">
    <location>
        <begin position="6"/>
        <end position="26"/>
    </location>
</feature>
<feature type="domain" description="Fucosyltransferase N-terminal" evidence="14">
    <location>
        <begin position="71"/>
        <end position="173"/>
    </location>
</feature>
<comment type="subcellular location">
    <subcellularLocation>
        <location evidence="1 12">Golgi apparatus</location>
        <location evidence="1 12">Golgi stack membrane</location>
        <topology evidence="1 12">Single-pass type II membrane protein</topology>
    </subcellularLocation>
</comment>
<protein>
    <recommendedName>
        <fullName evidence="12">Fucosyltransferase</fullName>
        <ecNumber evidence="12">2.4.1.-</ecNumber>
    </recommendedName>
</protein>
<reference evidence="15 16" key="1">
    <citation type="submission" date="2016-03" db="EMBL/GenBank/DDBJ databases">
        <title>EvidentialGene: Evidence-directed Construction of Genes on Genomes.</title>
        <authorList>
            <person name="Gilbert D.G."/>
            <person name="Choi J.-H."/>
            <person name="Mockaitis K."/>
            <person name="Colbourne J."/>
            <person name="Pfrender M."/>
        </authorList>
    </citation>
    <scope>NUCLEOTIDE SEQUENCE [LARGE SCALE GENOMIC DNA]</scope>
    <source>
        <strain evidence="15 16">Xinb3</strain>
        <tissue evidence="15">Complete organism</tissue>
    </source>
</reference>
<dbReference type="OrthoDB" id="427096at2759"/>
<dbReference type="PANTHER" id="PTHR48438">
    <property type="entry name" value="ALPHA-(1,3)-FUCOSYLTRANSFERASE C-RELATED"/>
    <property type="match status" value="1"/>
</dbReference>
<evidence type="ECO:0000256" key="2">
    <source>
        <dbReference type="ARBA" id="ARBA00004922"/>
    </source>
</evidence>